<accession>A0ABR3I2D5</accession>
<evidence type="ECO:0000256" key="1">
    <source>
        <dbReference type="SAM" id="Phobius"/>
    </source>
</evidence>
<reference evidence="2 3" key="1">
    <citation type="submission" date="2024-06" db="EMBL/GenBank/DDBJ databases">
        <title>A chromosome-level genome assembly of beet webworm, Loxostege sticticalis.</title>
        <authorList>
            <person name="Zhang Y."/>
        </authorList>
    </citation>
    <scope>NUCLEOTIDE SEQUENCE [LARGE SCALE GENOMIC DNA]</scope>
    <source>
        <strain evidence="2">AQ026</strain>
        <tissue evidence="2">Whole body</tissue>
    </source>
</reference>
<evidence type="ECO:0000313" key="2">
    <source>
        <dbReference type="EMBL" id="KAL0882904.1"/>
    </source>
</evidence>
<keyword evidence="1" id="KW-0812">Transmembrane</keyword>
<evidence type="ECO:0000313" key="3">
    <source>
        <dbReference type="Proteomes" id="UP001549920"/>
    </source>
</evidence>
<gene>
    <name evidence="2" type="ORF">ABMA27_016413</name>
</gene>
<dbReference type="EMBL" id="JBEUOH010000009">
    <property type="protein sequence ID" value="KAL0882904.1"/>
    <property type="molecule type" value="Genomic_DNA"/>
</dbReference>
<keyword evidence="1" id="KW-0472">Membrane</keyword>
<protein>
    <submittedName>
        <fullName evidence="2">Uncharacterized protein</fullName>
    </submittedName>
</protein>
<feature type="transmembrane region" description="Helical" evidence="1">
    <location>
        <begin position="341"/>
        <end position="362"/>
    </location>
</feature>
<name>A0ABR3I2D5_LOXSC</name>
<organism evidence="2 3">
    <name type="scientific">Loxostege sticticalis</name>
    <name type="common">Beet webworm moth</name>
    <dbReference type="NCBI Taxonomy" id="481309"/>
    <lineage>
        <taxon>Eukaryota</taxon>
        <taxon>Metazoa</taxon>
        <taxon>Ecdysozoa</taxon>
        <taxon>Arthropoda</taxon>
        <taxon>Hexapoda</taxon>
        <taxon>Insecta</taxon>
        <taxon>Pterygota</taxon>
        <taxon>Neoptera</taxon>
        <taxon>Endopterygota</taxon>
        <taxon>Lepidoptera</taxon>
        <taxon>Glossata</taxon>
        <taxon>Ditrysia</taxon>
        <taxon>Pyraloidea</taxon>
        <taxon>Crambidae</taxon>
        <taxon>Pyraustinae</taxon>
        <taxon>Loxostege</taxon>
    </lineage>
</organism>
<dbReference type="Proteomes" id="UP001549920">
    <property type="component" value="Unassembled WGS sequence"/>
</dbReference>
<keyword evidence="3" id="KW-1185">Reference proteome</keyword>
<comment type="caution">
    <text evidence="2">The sequence shown here is derived from an EMBL/GenBank/DDBJ whole genome shotgun (WGS) entry which is preliminary data.</text>
</comment>
<sequence>MTSHLKVDGCSSRCTTPSERPDTQMVSVKVGCLHVNPATKQGRRTLLFHMLVLCFVPHAALVAQNCTIMAQLSHTLDSSLFLHSKASMTLTLENTVEAIQEERVSVAKYLFLKSRETMEKEDVVDLSAVQSAFSETDVLLDELSPPMIRDEHKLSLYHFREDVKNFIDLNKADSLKRMAVYGEFNRTLLLYIMRYVRFTTSALWRHLSTSYELLKSMEEVSLALVAALFLSSEDFDVETSSRLQKHHQLALERLQAAVQYLEAEELFDKAKTLMEIIVFYEESAREMSNPAATRSQRGIDLKFYTHQSNACLNKLKNVKNAYWDIIRDSVRVEMWQARRTLAIGVAILVTVLLASPVLVLMLRHTVHTIQIGTFGKNLYVLEFDVGPIQKVVEFEQSNRHLYKMSRDVVIKLKEQYLQYVSSTKIPHMGESIPKPHHTAVTFVFILTKITYQNCNLLTVRQLYIFLCILKTHKNMTPDPIINAKRYSTFANELKIHDYELKDSVDPGLRLFGKNRPSASRTRARRSLIGLISWPWENIQTLVICSASGTK</sequence>
<keyword evidence="1" id="KW-1133">Transmembrane helix</keyword>
<proteinExistence type="predicted"/>